<comment type="similarity">
    <text evidence="3">Belongs to the acetyltransferase family. RimJ subfamily.</text>
</comment>
<evidence type="ECO:0000256" key="3">
    <source>
        <dbReference type="ARBA" id="ARBA00038502"/>
    </source>
</evidence>
<keyword evidence="6" id="KW-1185">Reference proteome</keyword>
<dbReference type="PANTHER" id="PTHR43792">
    <property type="entry name" value="GNAT FAMILY, PUTATIVE (AFU_ORTHOLOGUE AFUA_3G00765)-RELATED-RELATED"/>
    <property type="match status" value="1"/>
</dbReference>
<dbReference type="Proteomes" id="UP000198897">
    <property type="component" value="Unassembled WGS sequence"/>
</dbReference>
<gene>
    <name evidence="5" type="ORF">SAMN05216353_12631</name>
</gene>
<sequence>MLNSWKESRIYLREIVEEDWRTVHSYASIPSVSQYQPWGPNTEEQSKGYVNQIIREALHQSRTRYAFGVLDRENHQFLGVGELNIRSKVNKQGELSYIVHPDFSGKGLATELAGMLIEYGFDKHHLHRIYATGDVRNVASYRVLEKNAMKKEGRLHEDLLVDNQWRDSYLYAILEQEWHS</sequence>
<keyword evidence="2" id="KW-0012">Acyltransferase</keyword>
<proteinExistence type="inferred from homology"/>
<reference evidence="6" key="1">
    <citation type="submission" date="2016-10" db="EMBL/GenBank/DDBJ databases">
        <authorList>
            <person name="Varghese N."/>
            <person name="Submissions S."/>
        </authorList>
    </citation>
    <scope>NUCLEOTIDE SEQUENCE [LARGE SCALE GENOMIC DNA]</scope>
    <source>
        <strain evidence="6">FP5</strain>
    </source>
</reference>
<dbReference type="OrthoDB" id="9785602at2"/>
<dbReference type="InterPro" id="IPR051531">
    <property type="entry name" value="N-acetyltransferase"/>
</dbReference>
<feature type="domain" description="N-acetyltransferase" evidence="4">
    <location>
        <begin position="10"/>
        <end position="176"/>
    </location>
</feature>
<protein>
    <submittedName>
        <fullName evidence="5">Protein N-acetyltransferase, RimJ/RimL family</fullName>
    </submittedName>
</protein>
<organism evidence="5 6">
    <name type="scientific">Halobacillus alkaliphilus</name>
    <dbReference type="NCBI Taxonomy" id="396056"/>
    <lineage>
        <taxon>Bacteria</taxon>
        <taxon>Bacillati</taxon>
        <taxon>Bacillota</taxon>
        <taxon>Bacilli</taxon>
        <taxon>Bacillales</taxon>
        <taxon>Bacillaceae</taxon>
        <taxon>Halobacillus</taxon>
    </lineage>
</organism>
<dbReference type="InterPro" id="IPR016181">
    <property type="entry name" value="Acyl_CoA_acyltransferase"/>
</dbReference>
<dbReference type="InterPro" id="IPR000182">
    <property type="entry name" value="GNAT_dom"/>
</dbReference>
<dbReference type="PROSITE" id="PS51186">
    <property type="entry name" value="GNAT"/>
    <property type="match status" value="1"/>
</dbReference>
<evidence type="ECO:0000256" key="2">
    <source>
        <dbReference type="ARBA" id="ARBA00023315"/>
    </source>
</evidence>
<dbReference type="Pfam" id="PF13302">
    <property type="entry name" value="Acetyltransf_3"/>
    <property type="match status" value="1"/>
</dbReference>
<evidence type="ECO:0000259" key="4">
    <source>
        <dbReference type="PROSITE" id="PS51186"/>
    </source>
</evidence>
<dbReference type="GO" id="GO:0016747">
    <property type="term" value="F:acyltransferase activity, transferring groups other than amino-acyl groups"/>
    <property type="evidence" value="ECO:0007669"/>
    <property type="project" value="InterPro"/>
</dbReference>
<evidence type="ECO:0000256" key="1">
    <source>
        <dbReference type="ARBA" id="ARBA00022679"/>
    </source>
</evidence>
<dbReference type="SUPFAM" id="SSF55729">
    <property type="entry name" value="Acyl-CoA N-acyltransferases (Nat)"/>
    <property type="match status" value="1"/>
</dbReference>
<dbReference type="RefSeq" id="WP_089752604.1">
    <property type="nucleotide sequence ID" value="NZ_FOOG01000026.1"/>
</dbReference>
<dbReference type="CDD" id="cd04301">
    <property type="entry name" value="NAT_SF"/>
    <property type="match status" value="1"/>
</dbReference>
<name>A0A1I2PL85_9BACI</name>
<dbReference type="PANTHER" id="PTHR43792:SF8">
    <property type="entry name" value="[RIBOSOMAL PROTEIN US5]-ALANINE N-ACETYLTRANSFERASE"/>
    <property type="match status" value="1"/>
</dbReference>
<evidence type="ECO:0000313" key="6">
    <source>
        <dbReference type="Proteomes" id="UP000198897"/>
    </source>
</evidence>
<evidence type="ECO:0000313" key="5">
    <source>
        <dbReference type="EMBL" id="SFG16985.1"/>
    </source>
</evidence>
<dbReference type="AlphaFoldDB" id="A0A1I2PL85"/>
<dbReference type="Gene3D" id="3.40.630.30">
    <property type="match status" value="1"/>
</dbReference>
<accession>A0A1I2PL85</accession>
<keyword evidence="1 5" id="KW-0808">Transferase</keyword>
<dbReference type="EMBL" id="FOOG01000026">
    <property type="protein sequence ID" value="SFG16985.1"/>
    <property type="molecule type" value="Genomic_DNA"/>
</dbReference>